<keyword evidence="1" id="KW-0812">Transmembrane</keyword>
<name>A0A419V456_9BACL</name>
<dbReference type="EMBL" id="RAPK01000008">
    <property type="protein sequence ID" value="RKD73309.1"/>
    <property type="molecule type" value="Genomic_DNA"/>
</dbReference>
<dbReference type="AlphaFoldDB" id="A0A419V456"/>
<keyword evidence="1" id="KW-0472">Membrane</keyword>
<comment type="caution">
    <text evidence="2">The sequence shown here is derived from an EMBL/GenBank/DDBJ whole genome shotgun (WGS) entry which is preliminary data.</text>
</comment>
<feature type="transmembrane region" description="Helical" evidence="1">
    <location>
        <begin position="36"/>
        <end position="57"/>
    </location>
</feature>
<evidence type="ECO:0000313" key="3">
    <source>
        <dbReference type="Proteomes" id="UP000285120"/>
    </source>
</evidence>
<gene>
    <name evidence="2" type="ORF">ATL39_1601</name>
</gene>
<sequence>MKQILSMFNAWDWLFFVVAAYILITMDYGNLTSFNIMMLTLIAISLTLTISTKWALWKNGEKENSSK</sequence>
<reference evidence="2 3" key="1">
    <citation type="submission" date="2018-09" db="EMBL/GenBank/DDBJ databases">
        <title>Genomic Encyclopedia of Archaeal and Bacterial Type Strains, Phase II (KMG-II): from individual species to whole genera.</title>
        <authorList>
            <person name="Goeker M."/>
        </authorList>
    </citation>
    <scope>NUCLEOTIDE SEQUENCE [LARGE SCALE GENOMIC DNA]</scope>
    <source>
        <strain evidence="2 3">DSM 17008</strain>
    </source>
</reference>
<accession>A0A419V456</accession>
<keyword evidence="1" id="KW-1133">Transmembrane helix</keyword>
<evidence type="ECO:0000256" key="1">
    <source>
        <dbReference type="SAM" id="Phobius"/>
    </source>
</evidence>
<organism evidence="2 3">
    <name type="scientific">Sinobaca qinghaiensis</name>
    <dbReference type="NCBI Taxonomy" id="342944"/>
    <lineage>
        <taxon>Bacteria</taxon>
        <taxon>Bacillati</taxon>
        <taxon>Bacillota</taxon>
        <taxon>Bacilli</taxon>
        <taxon>Bacillales</taxon>
        <taxon>Sporolactobacillaceae</taxon>
        <taxon>Sinobaca</taxon>
    </lineage>
</organism>
<keyword evidence="3" id="KW-1185">Reference proteome</keyword>
<protein>
    <submittedName>
        <fullName evidence="2">Uncharacterized protein</fullName>
    </submittedName>
</protein>
<proteinExistence type="predicted"/>
<feature type="transmembrane region" description="Helical" evidence="1">
    <location>
        <begin position="7"/>
        <end position="24"/>
    </location>
</feature>
<dbReference type="Proteomes" id="UP000285120">
    <property type="component" value="Unassembled WGS sequence"/>
</dbReference>
<evidence type="ECO:0000313" key="2">
    <source>
        <dbReference type="EMBL" id="RKD73309.1"/>
    </source>
</evidence>